<name>A0A1G9X3F3_9SPHI</name>
<feature type="transmembrane region" description="Helical" evidence="1">
    <location>
        <begin position="59"/>
        <end position="78"/>
    </location>
</feature>
<feature type="transmembrane region" description="Helical" evidence="1">
    <location>
        <begin position="128"/>
        <end position="149"/>
    </location>
</feature>
<keyword evidence="1" id="KW-0812">Transmembrane</keyword>
<evidence type="ECO:0000313" key="2">
    <source>
        <dbReference type="EMBL" id="SDM91227.1"/>
    </source>
</evidence>
<dbReference type="Proteomes" id="UP000199226">
    <property type="component" value="Unassembled WGS sequence"/>
</dbReference>
<proteinExistence type="predicted"/>
<keyword evidence="1" id="KW-0472">Membrane</keyword>
<keyword evidence="1" id="KW-1133">Transmembrane helix</keyword>
<accession>A0A1G9X3F3</accession>
<reference evidence="3" key="1">
    <citation type="submission" date="2016-10" db="EMBL/GenBank/DDBJ databases">
        <authorList>
            <person name="Varghese N."/>
            <person name="Submissions S."/>
        </authorList>
    </citation>
    <scope>NUCLEOTIDE SEQUENCE [LARGE SCALE GENOMIC DNA]</scope>
    <source>
        <strain evidence="3">DSM 24536</strain>
    </source>
</reference>
<organism evidence="2 3">
    <name type="scientific">Daejeonella rubra</name>
    <dbReference type="NCBI Taxonomy" id="990371"/>
    <lineage>
        <taxon>Bacteria</taxon>
        <taxon>Pseudomonadati</taxon>
        <taxon>Bacteroidota</taxon>
        <taxon>Sphingobacteriia</taxon>
        <taxon>Sphingobacteriales</taxon>
        <taxon>Sphingobacteriaceae</taxon>
        <taxon>Daejeonella</taxon>
    </lineage>
</organism>
<keyword evidence="3" id="KW-1185">Reference proteome</keyword>
<evidence type="ECO:0000256" key="1">
    <source>
        <dbReference type="SAM" id="Phobius"/>
    </source>
</evidence>
<dbReference type="AlphaFoldDB" id="A0A1G9X3F3"/>
<dbReference type="STRING" id="990371.SAMN05421813_12839"/>
<dbReference type="EMBL" id="FNHH01000028">
    <property type="protein sequence ID" value="SDM91227.1"/>
    <property type="molecule type" value="Genomic_DNA"/>
</dbReference>
<protein>
    <submittedName>
        <fullName evidence="2">Uncharacterized protein</fullName>
    </submittedName>
</protein>
<gene>
    <name evidence="2" type="ORF">SAMN05421813_12839</name>
</gene>
<feature type="transmembrane region" description="Helical" evidence="1">
    <location>
        <begin position="29"/>
        <end position="47"/>
    </location>
</feature>
<sequence>MNFRIPQISTYISLTDQQKAHYSKTVKTFIYNVLSIILPFILSLFAIGLLKRYDKVSSFLYEGEFLLFSVGLLTNAMYMFNENRASIKNYFDKLLNHACWWLLLFCATFYAIMYAFNELTSYQLDNDLIGIFTGTMFVISVIVSFRSTLLDSLRTYPRIDVDQVNRSAIDNIMEEM</sequence>
<evidence type="ECO:0000313" key="3">
    <source>
        <dbReference type="Proteomes" id="UP000199226"/>
    </source>
</evidence>
<feature type="transmembrane region" description="Helical" evidence="1">
    <location>
        <begin position="98"/>
        <end position="116"/>
    </location>
</feature>
<dbReference type="RefSeq" id="WP_090706366.1">
    <property type="nucleotide sequence ID" value="NZ_FNHH01000028.1"/>
</dbReference>